<evidence type="ECO:0000313" key="6">
    <source>
        <dbReference type="Proteomes" id="UP000717996"/>
    </source>
</evidence>
<feature type="chain" id="PRO_5040123801" description="LysM domain-containing protein" evidence="3">
    <location>
        <begin position="22"/>
        <end position="351"/>
    </location>
</feature>
<keyword evidence="1" id="KW-0147">Chitin-binding</keyword>
<organism evidence="5 6">
    <name type="scientific">Rhizopus oryzae</name>
    <name type="common">Mucormycosis agent</name>
    <name type="synonym">Rhizopus arrhizus var. delemar</name>
    <dbReference type="NCBI Taxonomy" id="64495"/>
    <lineage>
        <taxon>Eukaryota</taxon>
        <taxon>Fungi</taxon>
        <taxon>Fungi incertae sedis</taxon>
        <taxon>Mucoromycota</taxon>
        <taxon>Mucoromycotina</taxon>
        <taxon>Mucoromycetes</taxon>
        <taxon>Mucorales</taxon>
        <taxon>Mucorineae</taxon>
        <taxon>Rhizopodaceae</taxon>
        <taxon>Rhizopus</taxon>
    </lineage>
</organism>
<name>A0A9P7CGV6_RHIOR</name>
<dbReference type="EMBL" id="JAANIT010000046">
    <property type="protein sequence ID" value="KAG1553236.1"/>
    <property type="molecule type" value="Genomic_DNA"/>
</dbReference>
<dbReference type="PROSITE" id="PS51782">
    <property type="entry name" value="LYSM"/>
    <property type="match status" value="1"/>
</dbReference>
<evidence type="ECO:0000256" key="3">
    <source>
        <dbReference type="SAM" id="SignalP"/>
    </source>
</evidence>
<reference evidence="5" key="1">
    <citation type="journal article" date="2020" name="Microb. Genom.">
        <title>Genetic diversity of clinical and environmental Mucorales isolates obtained from an investigation of mucormycosis cases among solid organ transplant recipients.</title>
        <authorList>
            <person name="Nguyen M.H."/>
            <person name="Kaul D."/>
            <person name="Muto C."/>
            <person name="Cheng S.J."/>
            <person name="Richter R.A."/>
            <person name="Bruno V.M."/>
            <person name="Liu G."/>
            <person name="Beyhan S."/>
            <person name="Sundermann A.J."/>
            <person name="Mounaud S."/>
            <person name="Pasculle A.W."/>
            <person name="Nierman W.C."/>
            <person name="Driscoll E."/>
            <person name="Cumbie R."/>
            <person name="Clancy C.J."/>
            <person name="Dupont C.L."/>
        </authorList>
    </citation>
    <scope>NUCLEOTIDE SEQUENCE</scope>
    <source>
        <strain evidence="5">GL16</strain>
    </source>
</reference>
<evidence type="ECO:0000259" key="4">
    <source>
        <dbReference type="PROSITE" id="PS51782"/>
    </source>
</evidence>
<dbReference type="Proteomes" id="UP000717996">
    <property type="component" value="Unassembled WGS sequence"/>
</dbReference>
<keyword evidence="2" id="KW-0843">Virulence</keyword>
<evidence type="ECO:0000313" key="5">
    <source>
        <dbReference type="EMBL" id="KAG1553236.1"/>
    </source>
</evidence>
<keyword evidence="3" id="KW-0732">Signal</keyword>
<accession>A0A9P7CGV6</accession>
<dbReference type="CDD" id="cd00118">
    <property type="entry name" value="LysM"/>
    <property type="match status" value="1"/>
</dbReference>
<dbReference type="Pfam" id="PF01476">
    <property type="entry name" value="LysM"/>
    <property type="match status" value="1"/>
</dbReference>
<dbReference type="SMART" id="SM00257">
    <property type="entry name" value="LysM"/>
    <property type="match status" value="1"/>
</dbReference>
<dbReference type="Gene3D" id="3.10.350.10">
    <property type="entry name" value="LysM domain"/>
    <property type="match status" value="1"/>
</dbReference>
<dbReference type="AlphaFoldDB" id="A0A9P7CGV6"/>
<proteinExistence type="predicted"/>
<protein>
    <recommendedName>
        <fullName evidence="4">LysM domain-containing protein</fullName>
    </recommendedName>
</protein>
<comment type="caution">
    <text evidence="5">The sequence shown here is derived from an EMBL/GenBank/DDBJ whole genome shotgun (WGS) entry which is preliminary data.</text>
</comment>
<dbReference type="PANTHER" id="PTHR34997:SF1">
    <property type="entry name" value="PEPTIDOGLYCAN-BINDING LYSIN DOMAIN"/>
    <property type="match status" value="1"/>
</dbReference>
<sequence>MVRVLSLICAAITLFSASAVAKSNVVEQYTVSCQKTYIVKNGDTCSKIDKAFGLTFSKLRKWNPSINPSCTNLYIDQILCLSDPTTKSTAVTVGTPTPTKTKSKKSTKTKTTTVMTMTQSSVECRTDDDCSGVRCCNLFTNKCVLDPNGTICDIQPTTTIVKTTVKGTKTITTKVTTKNTAPATPTATTTAGPNGLTVQISSSSNFCIFLPPSPGNKQANGGKVDTDAIANSEKNAVAFCTKPNINAPGAGVLPSGFIKSAKYQTNTAAGFVQVRGTLNIAAYQLSSKDDGGQYDNHGKGSPPNSVCAGYPYYVNLVEPSSADFCIRCCEKYSDCNAGRSAYGCDRVVPEL</sequence>
<dbReference type="SUPFAM" id="SSF54106">
    <property type="entry name" value="LysM domain"/>
    <property type="match status" value="1"/>
</dbReference>
<evidence type="ECO:0000256" key="2">
    <source>
        <dbReference type="ARBA" id="ARBA00023026"/>
    </source>
</evidence>
<feature type="signal peptide" evidence="3">
    <location>
        <begin position="1"/>
        <end position="21"/>
    </location>
</feature>
<gene>
    <name evidence="5" type="ORF">G6F51_000727</name>
</gene>
<dbReference type="GO" id="GO:0008061">
    <property type="term" value="F:chitin binding"/>
    <property type="evidence" value="ECO:0007669"/>
    <property type="project" value="UniProtKB-KW"/>
</dbReference>
<dbReference type="InterPro" id="IPR036779">
    <property type="entry name" value="LysM_dom_sf"/>
</dbReference>
<dbReference type="InterPro" id="IPR018392">
    <property type="entry name" value="LysM"/>
</dbReference>
<dbReference type="OrthoDB" id="3044029at2759"/>
<dbReference type="PANTHER" id="PTHR34997">
    <property type="entry name" value="AM15"/>
    <property type="match status" value="1"/>
</dbReference>
<dbReference type="InterPro" id="IPR052210">
    <property type="entry name" value="LysM1-like"/>
</dbReference>
<evidence type="ECO:0000256" key="1">
    <source>
        <dbReference type="ARBA" id="ARBA00022669"/>
    </source>
</evidence>
<feature type="domain" description="LysM" evidence="4">
    <location>
        <begin position="35"/>
        <end position="81"/>
    </location>
</feature>